<dbReference type="STRING" id="5098.A0A507QUY5"/>
<dbReference type="EMBL" id="VIFY01000050">
    <property type="protein sequence ID" value="TQB73116.1"/>
    <property type="molecule type" value="Genomic_DNA"/>
</dbReference>
<comment type="subcellular location">
    <subcellularLocation>
        <location evidence="1">Membrane</location>
        <topology evidence="1">Multi-pass membrane protein</topology>
    </subcellularLocation>
</comment>
<gene>
    <name evidence="10" type="ORF">MPDQ_006202</name>
</gene>
<dbReference type="SUPFAM" id="SSF103473">
    <property type="entry name" value="MFS general substrate transporter"/>
    <property type="match status" value="1"/>
</dbReference>
<organism evidence="10 11">
    <name type="scientific">Monascus purpureus</name>
    <name type="common">Red mold</name>
    <name type="synonym">Monascus anka</name>
    <dbReference type="NCBI Taxonomy" id="5098"/>
    <lineage>
        <taxon>Eukaryota</taxon>
        <taxon>Fungi</taxon>
        <taxon>Dikarya</taxon>
        <taxon>Ascomycota</taxon>
        <taxon>Pezizomycotina</taxon>
        <taxon>Eurotiomycetes</taxon>
        <taxon>Eurotiomycetidae</taxon>
        <taxon>Eurotiales</taxon>
        <taxon>Aspergillaceae</taxon>
        <taxon>Monascus</taxon>
    </lineage>
</organism>
<feature type="transmembrane region" description="Helical" evidence="8">
    <location>
        <begin position="398"/>
        <end position="418"/>
    </location>
</feature>
<evidence type="ECO:0000259" key="9">
    <source>
        <dbReference type="PROSITE" id="PS50850"/>
    </source>
</evidence>
<keyword evidence="3 8" id="KW-0812">Transmembrane</keyword>
<reference evidence="10 11" key="1">
    <citation type="submission" date="2019-06" db="EMBL/GenBank/DDBJ databases">
        <title>Wine fermentation using esterase from Monascus purpureus.</title>
        <authorList>
            <person name="Geng C."/>
            <person name="Zhang Y."/>
        </authorList>
    </citation>
    <scope>NUCLEOTIDE SEQUENCE [LARGE SCALE GENOMIC DNA]</scope>
    <source>
        <strain evidence="10">HQ1</strain>
    </source>
</reference>
<feature type="transmembrane region" description="Helical" evidence="8">
    <location>
        <begin position="114"/>
        <end position="137"/>
    </location>
</feature>
<feature type="transmembrane region" description="Helical" evidence="8">
    <location>
        <begin position="143"/>
        <end position="163"/>
    </location>
</feature>
<keyword evidence="2" id="KW-0813">Transport</keyword>
<dbReference type="InterPro" id="IPR011701">
    <property type="entry name" value="MFS"/>
</dbReference>
<proteinExistence type="inferred from homology"/>
<evidence type="ECO:0000256" key="7">
    <source>
        <dbReference type="SAM" id="MobiDB-lite"/>
    </source>
</evidence>
<dbReference type="Pfam" id="PF07690">
    <property type="entry name" value="MFS_1"/>
    <property type="match status" value="1"/>
</dbReference>
<evidence type="ECO:0000256" key="8">
    <source>
        <dbReference type="SAM" id="Phobius"/>
    </source>
</evidence>
<feature type="transmembrane region" description="Helical" evidence="8">
    <location>
        <begin position="366"/>
        <end position="386"/>
    </location>
</feature>
<dbReference type="PANTHER" id="PTHR43791">
    <property type="entry name" value="PERMEASE-RELATED"/>
    <property type="match status" value="1"/>
</dbReference>
<dbReference type="Gene3D" id="1.20.1250.20">
    <property type="entry name" value="MFS general substrate transporter like domains"/>
    <property type="match status" value="2"/>
</dbReference>
<name>A0A507QUY5_MONPU</name>
<sequence length="505" mass="55795">MGADQVKPAVSTASLYSDASSSSNPSSTSPDGTTPGERVLKKIDWRFLPLLFLTYSLNFMDKTLLSNASVFGLREDTHLKGDEYSWVSSVFYFGYLFWEYPTSFLIQKLPIGKYVGINTLFWGTVVAVTAACTNYGGLITVRFLLGAAEATISPAFVHITSMWYTRDEIPIRMGIWFAGNSFGGILGGFIAYGVGHVERPLSPWMWLFIVLGVATFLWGVILFRFLPDSIESAEFLTSDERKIAEQRIIIAGTGSPKRSWKLEQCVECFLDPKTWFFFCILLSTQIAVGGTQNFKNLVLEGFGFTSLQTTLVSLPSSLISCLTMIGTGWLSGHYANITSLLVCGVVAVPLAGSAIIYVGGSQGVKLFAYYLLSTGPSNMPLVLSMVNVNCKGSTKKLTITALLFIAYCAGNIIGPHLFRASDAPQYSSSFKGVMISYALAMVLALGLRYYLIWFNRRLDRKQVVQAGQTIVIKEQHNRIQSVEKQVTKENDDMTDLKTVGFRYRV</sequence>
<dbReference type="InterPro" id="IPR020846">
    <property type="entry name" value="MFS_dom"/>
</dbReference>
<evidence type="ECO:0000256" key="4">
    <source>
        <dbReference type="ARBA" id="ARBA00022989"/>
    </source>
</evidence>
<dbReference type="PROSITE" id="PS50850">
    <property type="entry name" value="MFS"/>
    <property type="match status" value="1"/>
</dbReference>
<dbReference type="GO" id="GO:0016020">
    <property type="term" value="C:membrane"/>
    <property type="evidence" value="ECO:0007669"/>
    <property type="project" value="UniProtKB-SubCell"/>
</dbReference>
<dbReference type="Proteomes" id="UP000319663">
    <property type="component" value="Unassembled WGS sequence"/>
</dbReference>
<feature type="region of interest" description="Disordered" evidence="7">
    <location>
        <begin position="1"/>
        <end position="35"/>
    </location>
</feature>
<comment type="similarity">
    <text evidence="6">Belongs to the major facilitator superfamily. Allantoate permease family.</text>
</comment>
<feature type="transmembrane region" description="Helical" evidence="8">
    <location>
        <begin position="430"/>
        <end position="451"/>
    </location>
</feature>
<evidence type="ECO:0000256" key="6">
    <source>
        <dbReference type="ARBA" id="ARBA00037968"/>
    </source>
</evidence>
<feature type="transmembrane region" description="Helical" evidence="8">
    <location>
        <begin position="337"/>
        <end position="360"/>
    </location>
</feature>
<dbReference type="GO" id="GO:0022857">
    <property type="term" value="F:transmembrane transporter activity"/>
    <property type="evidence" value="ECO:0007669"/>
    <property type="project" value="InterPro"/>
</dbReference>
<evidence type="ECO:0000256" key="2">
    <source>
        <dbReference type="ARBA" id="ARBA00022448"/>
    </source>
</evidence>
<evidence type="ECO:0000256" key="1">
    <source>
        <dbReference type="ARBA" id="ARBA00004141"/>
    </source>
</evidence>
<feature type="compositionally biased region" description="Low complexity" evidence="7">
    <location>
        <begin position="11"/>
        <end position="31"/>
    </location>
</feature>
<keyword evidence="4 8" id="KW-1133">Transmembrane helix</keyword>
<feature type="transmembrane region" description="Helical" evidence="8">
    <location>
        <begin position="84"/>
        <end position="102"/>
    </location>
</feature>
<comment type="caution">
    <text evidence="10">The sequence shown here is derived from an EMBL/GenBank/DDBJ whole genome shotgun (WGS) entry which is preliminary data.</text>
</comment>
<dbReference type="PANTHER" id="PTHR43791:SF10">
    <property type="entry name" value="MAJOR FACILITATOR SUPERFAMILY (MFS) PROFILE DOMAIN-CONTAINING PROTEIN"/>
    <property type="match status" value="1"/>
</dbReference>
<accession>A0A507QUY5</accession>
<feature type="transmembrane region" description="Helical" evidence="8">
    <location>
        <begin position="175"/>
        <end position="192"/>
    </location>
</feature>
<keyword evidence="11" id="KW-1185">Reference proteome</keyword>
<keyword evidence="5 8" id="KW-0472">Membrane</keyword>
<feature type="transmembrane region" description="Helical" evidence="8">
    <location>
        <begin position="204"/>
        <end position="226"/>
    </location>
</feature>
<dbReference type="AlphaFoldDB" id="A0A507QUY5"/>
<evidence type="ECO:0000256" key="5">
    <source>
        <dbReference type="ARBA" id="ARBA00023136"/>
    </source>
</evidence>
<evidence type="ECO:0000256" key="3">
    <source>
        <dbReference type="ARBA" id="ARBA00022692"/>
    </source>
</evidence>
<protein>
    <recommendedName>
        <fullName evidence="9">Major facilitator superfamily (MFS) profile domain-containing protein</fullName>
    </recommendedName>
</protein>
<dbReference type="InterPro" id="IPR036259">
    <property type="entry name" value="MFS_trans_sf"/>
</dbReference>
<dbReference type="FunFam" id="1.20.1250.20:FF:000064">
    <property type="entry name" value="MFS allantoate transporter"/>
    <property type="match status" value="1"/>
</dbReference>
<feature type="transmembrane region" description="Helical" evidence="8">
    <location>
        <begin position="311"/>
        <end position="330"/>
    </location>
</feature>
<feature type="domain" description="Major facilitator superfamily (MFS) profile" evidence="9">
    <location>
        <begin position="47"/>
        <end position="456"/>
    </location>
</feature>
<dbReference type="OrthoDB" id="6730379at2759"/>
<evidence type="ECO:0000313" key="10">
    <source>
        <dbReference type="EMBL" id="TQB73116.1"/>
    </source>
</evidence>
<evidence type="ECO:0000313" key="11">
    <source>
        <dbReference type="Proteomes" id="UP000319663"/>
    </source>
</evidence>